<evidence type="ECO:0008006" key="4">
    <source>
        <dbReference type="Google" id="ProtNLM"/>
    </source>
</evidence>
<feature type="transmembrane region" description="Helical" evidence="2">
    <location>
        <begin position="6"/>
        <end position="26"/>
    </location>
</feature>
<protein>
    <recommendedName>
        <fullName evidence="4">Transmembrane protein</fullName>
    </recommendedName>
</protein>
<organism evidence="3">
    <name type="scientific">Arabidopsis thaliana</name>
    <name type="common">Mouse-ear cress</name>
    <dbReference type="NCBI Taxonomy" id="3702"/>
    <lineage>
        <taxon>Eukaryota</taxon>
        <taxon>Viridiplantae</taxon>
        <taxon>Streptophyta</taxon>
        <taxon>Embryophyta</taxon>
        <taxon>Tracheophyta</taxon>
        <taxon>Spermatophyta</taxon>
        <taxon>Magnoliopsida</taxon>
        <taxon>eudicotyledons</taxon>
        <taxon>Gunneridae</taxon>
        <taxon>Pentapetalae</taxon>
        <taxon>rosids</taxon>
        <taxon>malvids</taxon>
        <taxon>Brassicales</taxon>
        <taxon>Brassicaceae</taxon>
        <taxon>Camelineae</taxon>
        <taxon>Arabidopsis</taxon>
    </lineage>
</organism>
<keyword evidence="2" id="KW-0472">Membrane</keyword>
<dbReference type="EMBL" id="AK229968">
    <property type="protein sequence ID" value="BAF01793.1"/>
    <property type="molecule type" value="mRNA"/>
</dbReference>
<keyword evidence="2" id="KW-1133">Transmembrane helix</keyword>
<name>Q0WM63_ARATH</name>
<sequence>MHVQPELVSTATATASVLFLTVTNPLRRFKMRFMEIRRGKRVNGKSQNRSDHRDKACERKLPGFSFQTR</sequence>
<accession>Q0WM63</accession>
<evidence type="ECO:0000256" key="2">
    <source>
        <dbReference type="SAM" id="Phobius"/>
    </source>
</evidence>
<keyword evidence="2" id="KW-0812">Transmembrane</keyword>
<dbReference type="AlphaFoldDB" id="Q0WM63"/>
<feature type="compositionally biased region" description="Basic and acidic residues" evidence="1">
    <location>
        <begin position="48"/>
        <end position="61"/>
    </location>
</feature>
<proteinExistence type="evidence at transcript level"/>
<reference evidence="3" key="1">
    <citation type="submission" date="2006-07" db="EMBL/GenBank/DDBJ databases">
        <title>Large-scale analysis of RIKEN Arabidopsis full-length (RAFL) cDNAs.</title>
        <authorList>
            <person name="Totoki Y."/>
            <person name="Seki M."/>
            <person name="Ishida J."/>
            <person name="Nakajima M."/>
            <person name="Enju A."/>
            <person name="Morosawa T."/>
            <person name="Kamiya A."/>
            <person name="Narusaka M."/>
            <person name="Shin-i T."/>
            <person name="Nakagawa M."/>
            <person name="Sakamoto N."/>
            <person name="Oishi K."/>
            <person name="Kohara Y."/>
            <person name="Kobayashi M."/>
            <person name="Toyoda A."/>
            <person name="Sakaki Y."/>
            <person name="Sakurai T."/>
            <person name="Iida K."/>
            <person name="Akiyama K."/>
            <person name="Satou M."/>
            <person name="Toyoda T."/>
            <person name="Konagaya A."/>
            <person name="Carninci P."/>
            <person name="Kawai J."/>
            <person name="Hayashizaki Y."/>
            <person name="Shinozaki K."/>
        </authorList>
    </citation>
    <scope>NUCLEOTIDE SEQUENCE</scope>
</reference>
<evidence type="ECO:0000313" key="3">
    <source>
        <dbReference type="EMBL" id="BAF01793.1"/>
    </source>
</evidence>
<feature type="region of interest" description="Disordered" evidence="1">
    <location>
        <begin position="39"/>
        <end position="69"/>
    </location>
</feature>
<evidence type="ECO:0000256" key="1">
    <source>
        <dbReference type="SAM" id="MobiDB-lite"/>
    </source>
</evidence>